<dbReference type="SMART" id="SM00421">
    <property type="entry name" value="HTH_LUXR"/>
    <property type="match status" value="1"/>
</dbReference>
<dbReference type="AlphaFoldDB" id="A0A8J2ZSZ1"/>
<name>A0A8J2ZSZ1_9BACL</name>
<dbReference type="GO" id="GO:0006355">
    <property type="term" value="P:regulation of DNA-templated transcription"/>
    <property type="evidence" value="ECO:0007669"/>
    <property type="project" value="InterPro"/>
</dbReference>
<dbReference type="SUPFAM" id="SSF46894">
    <property type="entry name" value="C-terminal effector domain of the bipartite response regulators"/>
    <property type="match status" value="1"/>
</dbReference>
<dbReference type="InterPro" id="IPR016032">
    <property type="entry name" value="Sig_transdc_resp-reg_C-effctor"/>
</dbReference>
<dbReference type="EMBL" id="BMFV01000003">
    <property type="protein sequence ID" value="GGH76680.1"/>
    <property type="molecule type" value="Genomic_DNA"/>
</dbReference>
<proteinExistence type="predicted"/>
<dbReference type="GO" id="GO:0003677">
    <property type="term" value="F:DNA binding"/>
    <property type="evidence" value="ECO:0007669"/>
    <property type="project" value="UniProtKB-KW"/>
</dbReference>
<comment type="caution">
    <text evidence="5">The sequence shown here is derived from an EMBL/GenBank/DDBJ whole genome shotgun (WGS) entry which is preliminary data.</text>
</comment>
<dbReference type="Gene3D" id="3.40.50.2300">
    <property type="match status" value="1"/>
</dbReference>
<dbReference type="RefSeq" id="WP_188496050.1">
    <property type="nucleotide sequence ID" value="NZ_BMFV01000003.1"/>
</dbReference>
<evidence type="ECO:0000256" key="3">
    <source>
        <dbReference type="ARBA" id="ARBA00023163"/>
    </source>
</evidence>
<dbReference type="Proteomes" id="UP000656813">
    <property type="component" value="Unassembled WGS sequence"/>
</dbReference>
<keyword evidence="2" id="KW-0238">DNA-binding</keyword>
<organism evidence="5 6">
    <name type="scientific">Pullulanibacillus pueri</name>
    <dbReference type="NCBI Taxonomy" id="1437324"/>
    <lineage>
        <taxon>Bacteria</taxon>
        <taxon>Bacillati</taxon>
        <taxon>Bacillota</taxon>
        <taxon>Bacilli</taxon>
        <taxon>Bacillales</taxon>
        <taxon>Sporolactobacillaceae</taxon>
        <taxon>Pullulanibacillus</taxon>
    </lineage>
</organism>
<keyword evidence="1" id="KW-0805">Transcription regulation</keyword>
<evidence type="ECO:0000313" key="5">
    <source>
        <dbReference type="EMBL" id="GGH76680.1"/>
    </source>
</evidence>
<dbReference type="InterPro" id="IPR000792">
    <property type="entry name" value="Tscrpt_reg_LuxR_C"/>
</dbReference>
<evidence type="ECO:0000256" key="2">
    <source>
        <dbReference type="ARBA" id="ARBA00023125"/>
    </source>
</evidence>
<feature type="domain" description="HTH luxR-type" evidence="4">
    <location>
        <begin position="166"/>
        <end position="231"/>
    </location>
</feature>
<dbReference type="PANTHER" id="PTHR43214:SF41">
    <property type="entry name" value="NITRATE_NITRITE RESPONSE REGULATOR PROTEIN NARP"/>
    <property type="match status" value="1"/>
</dbReference>
<dbReference type="PROSITE" id="PS50043">
    <property type="entry name" value="HTH_LUXR_2"/>
    <property type="match status" value="1"/>
</dbReference>
<dbReference type="InterPro" id="IPR011006">
    <property type="entry name" value="CheY-like_superfamily"/>
</dbReference>
<evidence type="ECO:0000259" key="4">
    <source>
        <dbReference type="PROSITE" id="PS50043"/>
    </source>
</evidence>
<accession>A0A8J2ZSZ1</accession>
<dbReference type="SUPFAM" id="SSF52172">
    <property type="entry name" value="CheY-like"/>
    <property type="match status" value="1"/>
</dbReference>
<dbReference type="CDD" id="cd06170">
    <property type="entry name" value="LuxR_C_like"/>
    <property type="match status" value="1"/>
</dbReference>
<keyword evidence="6" id="KW-1185">Reference proteome</keyword>
<sequence>MFIHSKRWAHELMPMSLTVVDHSQRDLFNIERLLKKGKAKIKATASKMDQDFLRQAQKADGLLMGISSGDSMESVRKRLKLATNYFKDKVIVISEKDDPEFVLEVLSYGITGFLPKKEMKEKLISACNCVLKFGSYLDSKYNYYLLRRIQSIETSTKIINGIRVDLEKLQSIFSDRECAIFLGMLEGKSSQNILKNLYVAEATFKRYISNMLKKANVKSRVELIAFGFKNGICSLHNEASAE</sequence>
<evidence type="ECO:0000256" key="1">
    <source>
        <dbReference type="ARBA" id="ARBA00023015"/>
    </source>
</evidence>
<gene>
    <name evidence="5" type="ORF">GCM10007096_07470</name>
</gene>
<keyword evidence="3" id="KW-0804">Transcription</keyword>
<dbReference type="PANTHER" id="PTHR43214">
    <property type="entry name" value="TWO-COMPONENT RESPONSE REGULATOR"/>
    <property type="match status" value="1"/>
</dbReference>
<reference evidence="5" key="1">
    <citation type="journal article" date="2014" name="Int. J. Syst. Evol. Microbiol.">
        <title>Complete genome sequence of Corynebacterium casei LMG S-19264T (=DSM 44701T), isolated from a smear-ripened cheese.</title>
        <authorList>
            <consortium name="US DOE Joint Genome Institute (JGI-PGF)"/>
            <person name="Walter F."/>
            <person name="Albersmeier A."/>
            <person name="Kalinowski J."/>
            <person name="Ruckert C."/>
        </authorList>
    </citation>
    <scope>NUCLEOTIDE SEQUENCE</scope>
    <source>
        <strain evidence="5">CGMCC 1.12777</strain>
    </source>
</reference>
<dbReference type="Pfam" id="PF00196">
    <property type="entry name" value="GerE"/>
    <property type="match status" value="1"/>
</dbReference>
<dbReference type="InterPro" id="IPR039420">
    <property type="entry name" value="WalR-like"/>
</dbReference>
<reference evidence="5" key="2">
    <citation type="submission" date="2020-09" db="EMBL/GenBank/DDBJ databases">
        <authorList>
            <person name="Sun Q."/>
            <person name="Zhou Y."/>
        </authorList>
    </citation>
    <scope>NUCLEOTIDE SEQUENCE</scope>
    <source>
        <strain evidence="5">CGMCC 1.12777</strain>
    </source>
</reference>
<evidence type="ECO:0000313" key="6">
    <source>
        <dbReference type="Proteomes" id="UP000656813"/>
    </source>
</evidence>
<protein>
    <recommendedName>
        <fullName evidence="4">HTH luxR-type domain-containing protein</fullName>
    </recommendedName>
</protein>